<gene>
    <name evidence="2" type="ORF">LBU54_15245</name>
</gene>
<proteinExistence type="predicted"/>
<protein>
    <submittedName>
        <fullName evidence="2">S41 family peptidase</fullName>
    </submittedName>
</protein>
<name>A0ABS7XYR9_9FLAO</name>
<dbReference type="Proteomes" id="UP001198901">
    <property type="component" value="Unassembled WGS sequence"/>
</dbReference>
<keyword evidence="1" id="KW-0472">Membrane</keyword>
<keyword evidence="1" id="KW-0812">Transmembrane</keyword>
<evidence type="ECO:0000256" key="1">
    <source>
        <dbReference type="SAM" id="Phobius"/>
    </source>
</evidence>
<accession>A0ABS7XYR9</accession>
<dbReference type="Gene3D" id="3.90.226.10">
    <property type="entry name" value="2-enoyl-CoA Hydratase, Chain A, domain 1"/>
    <property type="match status" value="1"/>
</dbReference>
<feature type="transmembrane region" description="Helical" evidence="1">
    <location>
        <begin position="12"/>
        <end position="34"/>
    </location>
</feature>
<sequence>VGRNLMKMKKWLKIALWSITSLILIIVIFGFAFYKRFVVSPPDHTFSEPRNILEDQQQDLEYLALYPDYDRSFDTQIKRDSFFSRIDHVKRRLPLSQAAFEMEVARALAFADNGHTNISAGARARRLNNIPLRVYWFKEGLYTILSMEGYEQFLGKRILSFNGIPPEELLIKMKPWYGGTVESLKARSPLYFISPEIMHAIGLSESSDSIQISIEDDNGNVQTHDVFALEEEKEIPGYWVPYWLNPYSKINNTKWKSCKSEKHNSLTIKNIYRNVHHEFINKTLYVQINDNYNTDERHLGKYLKLVSEEMKEKQPNQIVFDLRFNPGGDNYHLPWPFIRSMNDYLRDDQKCWIITGHDTFSAGLITASYAKYTLGEKAIIVGEKVGDRMQFWADGGVKMTLPNSRISPRIWTAFNDWGNGCHDLSKCFWIAYFDSFPAGNLDLDKKISLSFSDYFNGRDSVLDYIIGD</sequence>
<dbReference type="InterPro" id="IPR029045">
    <property type="entry name" value="ClpP/crotonase-like_dom_sf"/>
</dbReference>
<dbReference type="SUPFAM" id="SSF52096">
    <property type="entry name" value="ClpP/crotonase"/>
    <property type="match status" value="1"/>
</dbReference>
<evidence type="ECO:0000313" key="3">
    <source>
        <dbReference type="Proteomes" id="UP001198901"/>
    </source>
</evidence>
<feature type="non-terminal residue" evidence="2">
    <location>
        <position position="1"/>
    </location>
</feature>
<dbReference type="EMBL" id="JAIUJR010000034">
    <property type="protein sequence ID" value="MCA0133946.1"/>
    <property type="molecule type" value="Genomic_DNA"/>
</dbReference>
<keyword evidence="3" id="KW-1185">Reference proteome</keyword>
<keyword evidence="1" id="KW-1133">Transmembrane helix</keyword>
<evidence type="ECO:0000313" key="2">
    <source>
        <dbReference type="EMBL" id="MCA0133946.1"/>
    </source>
</evidence>
<dbReference type="RefSeq" id="WP_224531980.1">
    <property type="nucleotide sequence ID" value="NZ_JAIUJR010000034.1"/>
</dbReference>
<organism evidence="2 3">
    <name type="scientific">Winogradskyella alexanderae</name>
    <dbReference type="NCBI Taxonomy" id="2877123"/>
    <lineage>
        <taxon>Bacteria</taxon>
        <taxon>Pseudomonadati</taxon>
        <taxon>Bacteroidota</taxon>
        <taxon>Flavobacteriia</taxon>
        <taxon>Flavobacteriales</taxon>
        <taxon>Flavobacteriaceae</taxon>
        <taxon>Winogradskyella</taxon>
    </lineage>
</organism>
<reference evidence="3" key="1">
    <citation type="submission" date="2023-07" db="EMBL/GenBank/DDBJ databases">
        <authorList>
            <person name="Yue Y."/>
        </authorList>
    </citation>
    <scope>NUCLEOTIDE SEQUENCE [LARGE SCALE GENOMIC DNA]</scope>
    <source>
        <strain evidence="3">D23</strain>
    </source>
</reference>
<comment type="caution">
    <text evidence="2">The sequence shown here is derived from an EMBL/GenBank/DDBJ whole genome shotgun (WGS) entry which is preliminary data.</text>
</comment>